<name>A0AAE1LNL5_9NEOP</name>
<evidence type="ECO:0000313" key="2">
    <source>
        <dbReference type="EMBL" id="KAK3924637.1"/>
    </source>
</evidence>
<dbReference type="Proteomes" id="UP001219518">
    <property type="component" value="Unassembled WGS sequence"/>
</dbReference>
<evidence type="ECO:0000313" key="3">
    <source>
        <dbReference type="EMBL" id="KAK3924640.1"/>
    </source>
</evidence>
<organism evidence="2 4">
    <name type="scientific">Frankliniella fusca</name>
    <dbReference type="NCBI Taxonomy" id="407009"/>
    <lineage>
        <taxon>Eukaryota</taxon>
        <taxon>Metazoa</taxon>
        <taxon>Ecdysozoa</taxon>
        <taxon>Arthropoda</taxon>
        <taxon>Hexapoda</taxon>
        <taxon>Insecta</taxon>
        <taxon>Pterygota</taxon>
        <taxon>Neoptera</taxon>
        <taxon>Paraneoptera</taxon>
        <taxon>Thysanoptera</taxon>
        <taxon>Terebrantia</taxon>
        <taxon>Thripoidea</taxon>
        <taxon>Thripidae</taxon>
        <taxon>Frankliniella</taxon>
    </lineage>
</organism>
<sequence>MELQTVSVIPGRTKNSIILHVGDGFYYLVKEVRRRRVRLMCRHRRLGCKGNASLVFNHANKLVLRALQPHSCINDPRLPEDRETWRKLIQEAKNSLTGASIRKLLRDFKLRLDPDMASRFTVSRMHSKLYEARSSKYPKIPSTLVYLGVLLGLPGMRSVCLTQDKMDFMFQGVVGNQASKTVSVIFASGRMLMFLQTLKNLHVDGTFKKRPRKPHCCQLYNVVTKFGDGVVAVMRIIMRSRSENAYLELFGFIKQLAPNLQPTRIHCDFERATINALRKTFPLSDIVGCLWHFGVCVGRNAVKKNLSRLASENDLIHSFIRCICGAPLLPATLIEKGVEEIWTEVVTSGWGETLQPLFSYFKKEWVPRVHELSVYSQPERTNNCSESDNRCMANFIPQNHPNIWTLIAGIVQLEHISWSDKLAIEKGNNVQCARRWKTAANDKRMRRLTELLNHDQISPGRFLHEASWINQGALNHGMKLDTKMNSDSDDSDSE</sequence>
<dbReference type="EMBL" id="JAHWGI010001195">
    <property type="protein sequence ID" value="KAK3924640.1"/>
    <property type="molecule type" value="Genomic_DNA"/>
</dbReference>
<protein>
    <submittedName>
        <fullName evidence="2">(2R)-sulfolactate sulfo-lyase subunit beta</fullName>
    </submittedName>
</protein>
<dbReference type="Pfam" id="PF10551">
    <property type="entry name" value="MULE"/>
    <property type="match status" value="1"/>
</dbReference>
<evidence type="ECO:0000313" key="4">
    <source>
        <dbReference type="Proteomes" id="UP001219518"/>
    </source>
</evidence>
<proteinExistence type="predicted"/>
<reference evidence="2" key="1">
    <citation type="submission" date="2021-07" db="EMBL/GenBank/DDBJ databases">
        <authorList>
            <person name="Catto M.A."/>
            <person name="Jacobson A."/>
            <person name="Kennedy G."/>
            <person name="Labadie P."/>
            <person name="Hunt B.G."/>
            <person name="Srinivasan R."/>
        </authorList>
    </citation>
    <scope>NUCLEOTIDE SEQUENCE</scope>
    <source>
        <strain evidence="2">PL_HMW_Pooled</strain>
        <tissue evidence="2">Head</tissue>
    </source>
</reference>
<dbReference type="InterPro" id="IPR018289">
    <property type="entry name" value="MULE_transposase_dom"/>
</dbReference>
<accession>A0AAE1LNL5</accession>
<gene>
    <name evidence="2" type="ORF">KUF71_012771</name>
    <name evidence="3" type="ORF">KUF71_012774</name>
</gene>
<reference evidence="2" key="2">
    <citation type="journal article" date="2023" name="BMC Genomics">
        <title>Pest status, molecular evolution, and epigenetic factors derived from the genome assembly of Frankliniella fusca, a thysanopteran phytovirus vector.</title>
        <authorList>
            <person name="Catto M.A."/>
            <person name="Labadie P.E."/>
            <person name="Jacobson A.L."/>
            <person name="Kennedy G.G."/>
            <person name="Srinivasan R."/>
            <person name="Hunt B.G."/>
        </authorList>
    </citation>
    <scope>NUCLEOTIDE SEQUENCE</scope>
    <source>
        <strain evidence="2">PL_HMW_Pooled</strain>
    </source>
</reference>
<dbReference type="AlphaFoldDB" id="A0AAE1LNL5"/>
<feature type="domain" description="MULE transposase" evidence="1">
    <location>
        <begin position="201"/>
        <end position="293"/>
    </location>
</feature>
<comment type="caution">
    <text evidence="2">The sequence shown here is derived from an EMBL/GenBank/DDBJ whole genome shotgun (WGS) entry which is preliminary data.</text>
</comment>
<evidence type="ECO:0000259" key="1">
    <source>
        <dbReference type="Pfam" id="PF10551"/>
    </source>
</evidence>
<dbReference type="EMBL" id="JAHWGI010001195">
    <property type="protein sequence ID" value="KAK3924637.1"/>
    <property type="molecule type" value="Genomic_DNA"/>
</dbReference>
<keyword evidence="4" id="KW-1185">Reference proteome</keyword>